<comment type="caution">
    <text evidence="1">The sequence shown here is derived from an EMBL/GenBank/DDBJ whole genome shotgun (WGS) entry which is preliminary data.</text>
</comment>
<dbReference type="EMBL" id="LAZR01061791">
    <property type="protein sequence ID" value="KKK62867.1"/>
    <property type="molecule type" value="Genomic_DNA"/>
</dbReference>
<proteinExistence type="predicted"/>
<dbReference type="GO" id="GO:0009279">
    <property type="term" value="C:cell outer membrane"/>
    <property type="evidence" value="ECO:0007669"/>
    <property type="project" value="TreeGrafter"/>
</dbReference>
<dbReference type="PANTHER" id="PTHR30189:SF1">
    <property type="entry name" value="LPS-ASSEMBLY PROTEIN LPTD"/>
    <property type="match status" value="1"/>
</dbReference>
<dbReference type="InterPro" id="IPR050218">
    <property type="entry name" value="LptD"/>
</dbReference>
<evidence type="ECO:0008006" key="2">
    <source>
        <dbReference type="Google" id="ProtNLM"/>
    </source>
</evidence>
<dbReference type="GO" id="GO:1990351">
    <property type="term" value="C:transporter complex"/>
    <property type="evidence" value="ECO:0007669"/>
    <property type="project" value="TreeGrafter"/>
</dbReference>
<name>A0A0F8X1C6_9ZZZZ</name>
<dbReference type="PANTHER" id="PTHR30189">
    <property type="entry name" value="LPS-ASSEMBLY PROTEIN"/>
    <property type="match status" value="1"/>
</dbReference>
<reference evidence="1" key="1">
    <citation type="journal article" date="2015" name="Nature">
        <title>Complex archaea that bridge the gap between prokaryotes and eukaryotes.</title>
        <authorList>
            <person name="Spang A."/>
            <person name="Saw J.H."/>
            <person name="Jorgensen S.L."/>
            <person name="Zaremba-Niedzwiedzka K."/>
            <person name="Martijn J."/>
            <person name="Lind A.E."/>
            <person name="van Eijk R."/>
            <person name="Schleper C."/>
            <person name="Guy L."/>
            <person name="Ettema T.J."/>
        </authorList>
    </citation>
    <scope>NUCLEOTIDE SEQUENCE</scope>
</reference>
<feature type="non-terminal residue" evidence="1">
    <location>
        <position position="365"/>
    </location>
</feature>
<accession>A0A0F8X1C6</accession>
<gene>
    <name evidence="1" type="ORF">LCGC14_3000040</name>
</gene>
<feature type="non-terminal residue" evidence="1">
    <location>
        <position position="1"/>
    </location>
</feature>
<sequence>YEYPVNIAGLFKPAPKIENQALADGSYIATITGRFYLWQKRNEAGDMVEFQADNAVIFHGGDFTANEGSTGQGAMASGSVQAVYLKGNIVMTELSRTIRADEFYYDFKGRNGLAVASEMRNFDSKRGLPIYLRAKSLRILSENSFDAEAITLTTSEFYMPQVSMTASRMILTDTTGIDMREGKEVNKGSYDGVLYDVRMKYGKTTVFKWPKIRTNFERPDIPIKKLRIGSDSEYGTAVESQWHLSRLLGRKEPDGVDSTLALDYYSKRGVGAGAHIDYEMEDYFGDLVGYVMSDRGEDDLGRTSDRKNLKPDADIRGRFTFRHRHYLPYDWQATVEMSYLSDKNFLEEFYRNEFYTGKEKETLLF</sequence>
<organism evidence="1">
    <name type="scientific">marine sediment metagenome</name>
    <dbReference type="NCBI Taxonomy" id="412755"/>
    <lineage>
        <taxon>unclassified sequences</taxon>
        <taxon>metagenomes</taxon>
        <taxon>ecological metagenomes</taxon>
    </lineage>
</organism>
<evidence type="ECO:0000313" key="1">
    <source>
        <dbReference type="EMBL" id="KKK62867.1"/>
    </source>
</evidence>
<dbReference type="AlphaFoldDB" id="A0A0F8X1C6"/>
<protein>
    <recommendedName>
        <fullName evidence="2">LptD C-terminal domain-containing protein</fullName>
    </recommendedName>
</protein>